<dbReference type="PANTHER" id="PTHR12526">
    <property type="entry name" value="GLYCOSYLTRANSFERASE"/>
    <property type="match status" value="1"/>
</dbReference>
<dbReference type="EMBL" id="JACJVQ010000002">
    <property type="protein sequence ID" value="MBB6632633.1"/>
    <property type="molecule type" value="Genomic_DNA"/>
</dbReference>
<dbReference type="Proteomes" id="UP000535838">
    <property type="component" value="Unassembled WGS sequence"/>
</dbReference>
<dbReference type="Pfam" id="PF13439">
    <property type="entry name" value="Glyco_transf_4"/>
    <property type="match status" value="1"/>
</dbReference>
<evidence type="ECO:0000313" key="4">
    <source>
        <dbReference type="Proteomes" id="UP000535838"/>
    </source>
</evidence>
<comment type="caution">
    <text evidence="3">The sequence shown here is derived from an EMBL/GenBank/DDBJ whole genome shotgun (WGS) entry which is preliminary data.</text>
</comment>
<proteinExistence type="predicted"/>
<accession>A0A841SJD8</accession>
<dbReference type="Gene3D" id="3.40.50.2000">
    <property type="entry name" value="Glycogen Phosphorylase B"/>
    <property type="match status" value="2"/>
</dbReference>
<dbReference type="GO" id="GO:0016757">
    <property type="term" value="F:glycosyltransferase activity"/>
    <property type="evidence" value="ECO:0007669"/>
    <property type="project" value="InterPro"/>
</dbReference>
<dbReference type="SUPFAM" id="SSF53756">
    <property type="entry name" value="UDP-Glycosyltransferase/glycogen phosphorylase"/>
    <property type="match status" value="1"/>
</dbReference>
<dbReference type="PANTHER" id="PTHR12526:SF638">
    <property type="entry name" value="SPORE COAT PROTEIN SA"/>
    <property type="match status" value="1"/>
</dbReference>
<sequence>MKVALISTEMNPVPPVVGGAIQTYIEGVLPYLSTDYEVTVLSVKHESLPEFEFSDRVTYFRFDRTLYEHHVFDHLQRHSYDILHVFNRPHFILNYHHASPRSKLILSLHNEMMAENKISTFRGNRVVTLCHAIVTISQYIKNTVIDRFPHAEEKTYPIYSAVDMQRYRPYWMDEAVREKRIRLREEFGLKGRKVILFVGRLSKVKGVHLLIQAMEIVAAKHPNAMLLIVGSKWFGTNETNKYVDSLHDLARSIPNNVKFARFVPPSRVPDFYAMADLFVCVSQWNEPLARVHYEAMASGLPILTTDRGGNTEVVQHGWNGLVLSNSEYNQPEAIAHSIFRLLQNEDEASALAYAGYLSAKRNFTFDRLGNDIKAVYERITK</sequence>
<organism evidence="3 4">
    <name type="scientific">Cohnella thailandensis</name>
    <dbReference type="NCBI Taxonomy" id="557557"/>
    <lineage>
        <taxon>Bacteria</taxon>
        <taxon>Bacillati</taxon>
        <taxon>Bacillota</taxon>
        <taxon>Bacilli</taxon>
        <taxon>Bacillales</taxon>
        <taxon>Paenibacillaceae</taxon>
        <taxon>Cohnella</taxon>
    </lineage>
</organism>
<gene>
    <name evidence="3" type="ORF">H7B67_00660</name>
</gene>
<dbReference type="InterPro" id="IPR028098">
    <property type="entry name" value="Glyco_trans_4-like_N"/>
</dbReference>
<evidence type="ECO:0000259" key="1">
    <source>
        <dbReference type="Pfam" id="PF00534"/>
    </source>
</evidence>
<evidence type="ECO:0000259" key="2">
    <source>
        <dbReference type="Pfam" id="PF13439"/>
    </source>
</evidence>
<dbReference type="CDD" id="cd03801">
    <property type="entry name" value="GT4_PimA-like"/>
    <property type="match status" value="1"/>
</dbReference>
<dbReference type="RefSeq" id="WP_185117876.1">
    <property type="nucleotide sequence ID" value="NZ_JACJVQ010000002.1"/>
</dbReference>
<keyword evidence="3" id="KW-0808">Transferase</keyword>
<name>A0A841SJD8_9BACL</name>
<reference evidence="3 4" key="1">
    <citation type="submission" date="2020-08" db="EMBL/GenBank/DDBJ databases">
        <title>Cohnella phylogeny.</title>
        <authorList>
            <person name="Dunlap C."/>
        </authorList>
    </citation>
    <scope>NUCLEOTIDE SEQUENCE [LARGE SCALE GENOMIC DNA]</scope>
    <source>
        <strain evidence="3 4">DSM 25241</strain>
    </source>
</reference>
<evidence type="ECO:0000313" key="3">
    <source>
        <dbReference type="EMBL" id="MBB6632633.1"/>
    </source>
</evidence>
<dbReference type="InterPro" id="IPR001296">
    <property type="entry name" value="Glyco_trans_1"/>
</dbReference>
<keyword evidence="4" id="KW-1185">Reference proteome</keyword>
<dbReference type="Pfam" id="PF00534">
    <property type="entry name" value="Glycos_transf_1"/>
    <property type="match status" value="1"/>
</dbReference>
<dbReference type="AlphaFoldDB" id="A0A841SJD8"/>
<feature type="domain" description="Glycosyltransferase subfamily 4-like N-terminal" evidence="2">
    <location>
        <begin position="22"/>
        <end position="166"/>
    </location>
</feature>
<protein>
    <submittedName>
        <fullName evidence="3">Glycosyltransferase family 4 protein</fullName>
    </submittedName>
</protein>
<feature type="domain" description="Glycosyl transferase family 1" evidence="1">
    <location>
        <begin position="183"/>
        <end position="356"/>
    </location>
</feature>